<keyword evidence="1" id="KW-0472">Membrane</keyword>
<keyword evidence="1" id="KW-0812">Transmembrane</keyword>
<keyword evidence="1" id="KW-1133">Transmembrane helix</keyword>
<keyword evidence="3" id="KW-1185">Reference proteome</keyword>
<evidence type="ECO:0000313" key="3">
    <source>
        <dbReference type="Proteomes" id="UP000812013"/>
    </source>
</evidence>
<comment type="caution">
    <text evidence="2">The sequence shown here is derived from an EMBL/GenBank/DDBJ whole genome shotgun (WGS) entry which is preliminary data.</text>
</comment>
<name>A0ABS6ZHH0_9ACTN</name>
<gene>
    <name evidence="2" type="ORF">GPJ59_36790</name>
</gene>
<sequence>CNRPLLRAPGYAVTTAGLGVLLALVVSGSPANAALSGLATGARTGSAGLGLTALAGALLLAAGAGAVSCTLAARRG</sequence>
<feature type="non-terminal residue" evidence="2">
    <location>
        <position position="1"/>
    </location>
</feature>
<reference evidence="2 3" key="1">
    <citation type="submission" date="2019-12" db="EMBL/GenBank/DDBJ databases">
        <title>Genome sequence of Streptomyces bambusae.</title>
        <authorList>
            <person name="Bansal K."/>
            <person name="Choksket S."/>
            <person name="Korpole S."/>
            <person name="Patil P.B."/>
        </authorList>
    </citation>
    <scope>NUCLEOTIDE SEQUENCE [LARGE SCALE GENOMIC DNA]</scope>
    <source>
        <strain evidence="2 3">SK60</strain>
    </source>
</reference>
<dbReference type="EMBL" id="WTFF01000737">
    <property type="protein sequence ID" value="MBW5487215.1"/>
    <property type="molecule type" value="Genomic_DNA"/>
</dbReference>
<accession>A0ABS6ZHH0</accession>
<evidence type="ECO:0008006" key="4">
    <source>
        <dbReference type="Google" id="ProtNLM"/>
    </source>
</evidence>
<evidence type="ECO:0000313" key="2">
    <source>
        <dbReference type="EMBL" id="MBW5487215.1"/>
    </source>
</evidence>
<dbReference type="Proteomes" id="UP000812013">
    <property type="component" value="Unassembled WGS sequence"/>
</dbReference>
<organism evidence="2 3">
    <name type="scientific">Streptomyces bambusae</name>
    <dbReference type="NCBI Taxonomy" id="1550616"/>
    <lineage>
        <taxon>Bacteria</taxon>
        <taxon>Bacillati</taxon>
        <taxon>Actinomycetota</taxon>
        <taxon>Actinomycetes</taxon>
        <taxon>Kitasatosporales</taxon>
        <taxon>Streptomycetaceae</taxon>
        <taxon>Streptomyces</taxon>
    </lineage>
</organism>
<protein>
    <recommendedName>
        <fullName evidence="4">ABC transporter</fullName>
    </recommendedName>
</protein>
<feature type="transmembrane region" description="Helical" evidence="1">
    <location>
        <begin position="49"/>
        <end position="73"/>
    </location>
</feature>
<evidence type="ECO:0000256" key="1">
    <source>
        <dbReference type="SAM" id="Phobius"/>
    </source>
</evidence>
<proteinExistence type="predicted"/>